<proteinExistence type="predicted"/>
<gene>
    <name evidence="3" type="ORF">A3D06_02080</name>
</gene>
<comment type="caution">
    <text evidence="3">The sequence shown here is derived from an EMBL/GenBank/DDBJ whole genome shotgun (WGS) entry which is preliminary data.</text>
</comment>
<accession>A0A1F7HBD3</accession>
<feature type="region of interest" description="Disordered" evidence="1">
    <location>
        <begin position="54"/>
        <end position="78"/>
    </location>
</feature>
<protein>
    <submittedName>
        <fullName evidence="3">Uncharacterized protein</fullName>
    </submittedName>
</protein>
<feature type="transmembrane region" description="Helical" evidence="2">
    <location>
        <begin position="31"/>
        <end position="50"/>
    </location>
</feature>
<dbReference type="Proteomes" id="UP000177027">
    <property type="component" value="Unassembled WGS sequence"/>
</dbReference>
<organism evidence="3 4">
    <name type="scientific">Candidatus Roizmanbacteria bacterium RIFCSPHIGHO2_02_FULL_40_9</name>
    <dbReference type="NCBI Taxonomy" id="1802042"/>
    <lineage>
        <taxon>Bacteria</taxon>
        <taxon>Candidatus Roizmaniibacteriota</taxon>
    </lineage>
</organism>
<feature type="compositionally biased region" description="Polar residues" evidence="1">
    <location>
        <begin position="54"/>
        <end position="65"/>
    </location>
</feature>
<dbReference type="AlphaFoldDB" id="A0A1F7HBD3"/>
<feature type="region of interest" description="Disordered" evidence="1">
    <location>
        <begin position="1"/>
        <end position="21"/>
    </location>
</feature>
<dbReference type="EMBL" id="MFZS01000035">
    <property type="protein sequence ID" value="OGK28621.1"/>
    <property type="molecule type" value="Genomic_DNA"/>
</dbReference>
<name>A0A1F7HBD3_9BACT</name>
<keyword evidence="2" id="KW-0472">Membrane</keyword>
<evidence type="ECO:0000313" key="3">
    <source>
        <dbReference type="EMBL" id="OGK28621.1"/>
    </source>
</evidence>
<reference evidence="3 4" key="1">
    <citation type="journal article" date="2016" name="Nat. Commun.">
        <title>Thousands of microbial genomes shed light on interconnected biogeochemical processes in an aquifer system.</title>
        <authorList>
            <person name="Anantharaman K."/>
            <person name="Brown C.T."/>
            <person name="Hug L.A."/>
            <person name="Sharon I."/>
            <person name="Castelle C.J."/>
            <person name="Probst A.J."/>
            <person name="Thomas B.C."/>
            <person name="Singh A."/>
            <person name="Wilkins M.J."/>
            <person name="Karaoz U."/>
            <person name="Brodie E.L."/>
            <person name="Williams K.H."/>
            <person name="Hubbard S.S."/>
            <person name="Banfield J.F."/>
        </authorList>
    </citation>
    <scope>NUCLEOTIDE SEQUENCE [LARGE SCALE GENOMIC DNA]</scope>
</reference>
<keyword evidence="2" id="KW-0812">Transmembrane</keyword>
<keyword evidence="2" id="KW-1133">Transmembrane helix</keyword>
<sequence>MEGQTPMAPAPIDLNNSNIPRSSRQKGIPPLLIAIVAIIVLLLVVIAVMLTSTQKSTSSNNVNTEKQQKIPDGTPTPMLSITVQPLSEKDINEVQNIDLGDINADLKELEQEINTL</sequence>
<evidence type="ECO:0000256" key="1">
    <source>
        <dbReference type="SAM" id="MobiDB-lite"/>
    </source>
</evidence>
<evidence type="ECO:0000313" key="4">
    <source>
        <dbReference type="Proteomes" id="UP000177027"/>
    </source>
</evidence>
<evidence type="ECO:0000256" key="2">
    <source>
        <dbReference type="SAM" id="Phobius"/>
    </source>
</evidence>